<keyword evidence="2" id="KW-1185">Reference proteome</keyword>
<sequence length="66" mass="6971">MDVAATDRGTPLEAVAEAIRESNEALAAEVLQRVLDQPPAFLEQLVLTLLSAPWDTAVGLARAPST</sequence>
<reference evidence="1 2" key="1">
    <citation type="submission" date="2019-07" db="EMBL/GenBank/DDBJ databases">
        <title>Whole genome shotgun sequence of Pseudonocardia asaccharolytica NBRC 16224.</title>
        <authorList>
            <person name="Hosoyama A."/>
            <person name="Uohara A."/>
            <person name="Ohji S."/>
            <person name="Ichikawa N."/>
        </authorList>
    </citation>
    <scope>NUCLEOTIDE SEQUENCE [LARGE SCALE GENOMIC DNA]</scope>
    <source>
        <strain evidence="1 2">NBRC 16224</strain>
    </source>
</reference>
<proteinExistence type="predicted"/>
<protein>
    <submittedName>
        <fullName evidence="1">Uncharacterized protein</fullName>
    </submittedName>
</protein>
<dbReference type="Proteomes" id="UP000321328">
    <property type="component" value="Unassembled WGS sequence"/>
</dbReference>
<accession>A0A511D0P8</accession>
<evidence type="ECO:0000313" key="1">
    <source>
        <dbReference type="EMBL" id="GEL18362.1"/>
    </source>
</evidence>
<evidence type="ECO:0000313" key="2">
    <source>
        <dbReference type="Proteomes" id="UP000321328"/>
    </source>
</evidence>
<name>A0A511D0P8_9PSEU</name>
<dbReference type="AlphaFoldDB" id="A0A511D0P8"/>
<organism evidence="1 2">
    <name type="scientific">Pseudonocardia asaccharolytica DSM 44247 = NBRC 16224</name>
    <dbReference type="NCBI Taxonomy" id="1123024"/>
    <lineage>
        <taxon>Bacteria</taxon>
        <taxon>Bacillati</taxon>
        <taxon>Actinomycetota</taxon>
        <taxon>Actinomycetes</taxon>
        <taxon>Pseudonocardiales</taxon>
        <taxon>Pseudonocardiaceae</taxon>
        <taxon>Pseudonocardia</taxon>
    </lineage>
</organism>
<dbReference type="STRING" id="1123024.GCA_000423625_01225"/>
<gene>
    <name evidence="1" type="ORF">PA7_21990</name>
</gene>
<dbReference type="EMBL" id="BJVI01000019">
    <property type="protein sequence ID" value="GEL18362.1"/>
    <property type="molecule type" value="Genomic_DNA"/>
</dbReference>
<comment type="caution">
    <text evidence="1">The sequence shown here is derived from an EMBL/GenBank/DDBJ whole genome shotgun (WGS) entry which is preliminary data.</text>
</comment>